<evidence type="ECO:0000256" key="1">
    <source>
        <dbReference type="ARBA" id="ARBA00023242"/>
    </source>
</evidence>
<dbReference type="GO" id="GO:0000981">
    <property type="term" value="F:DNA-binding transcription factor activity, RNA polymerase II-specific"/>
    <property type="evidence" value="ECO:0007669"/>
    <property type="project" value="InterPro"/>
</dbReference>
<dbReference type="PANTHER" id="PTHR31668">
    <property type="entry name" value="GLUCOSE TRANSPORT TRANSCRIPTION REGULATOR RGT1-RELATED-RELATED"/>
    <property type="match status" value="1"/>
</dbReference>
<dbReference type="InterPro" id="IPR001138">
    <property type="entry name" value="Zn2Cys6_DnaBD"/>
</dbReference>
<protein>
    <submittedName>
        <fullName evidence="3">25791_t:CDS:1</fullName>
    </submittedName>
</protein>
<evidence type="ECO:0000313" key="4">
    <source>
        <dbReference type="Proteomes" id="UP000789405"/>
    </source>
</evidence>
<keyword evidence="4" id="KW-1185">Reference proteome</keyword>
<keyword evidence="1" id="KW-0539">Nucleus</keyword>
<dbReference type="PROSITE" id="PS50048">
    <property type="entry name" value="ZN2_CY6_FUNGAL_2"/>
    <property type="match status" value="1"/>
</dbReference>
<evidence type="ECO:0000259" key="2">
    <source>
        <dbReference type="PROSITE" id="PS50048"/>
    </source>
</evidence>
<accession>A0A9N9D292</accession>
<dbReference type="InterPro" id="IPR050797">
    <property type="entry name" value="Carb_Metab_Trans_Reg"/>
</dbReference>
<dbReference type="SUPFAM" id="SSF57701">
    <property type="entry name" value="Zn2/Cys6 DNA-binding domain"/>
    <property type="match status" value="1"/>
</dbReference>
<dbReference type="SMART" id="SM00066">
    <property type="entry name" value="GAL4"/>
    <property type="match status" value="1"/>
</dbReference>
<dbReference type="Pfam" id="PF00172">
    <property type="entry name" value="Zn_clus"/>
    <property type="match status" value="1"/>
</dbReference>
<evidence type="ECO:0000313" key="3">
    <source>
        <dbReference type="EMBL" id="CAG8625022.1"/>
    </source>
</evidence>
<reference evidence="3" key="1">
    <citation type="submission" date="2021-06" db="EMBL/GenBank/DDBJ databases">
        <authorList>
            <person name="Kallberg Y."/>
            <person name="Tangrot J."/>
            <person name="Rosling A."/>
        </authorList>
    </citation>
    <scope>NUCLEOTIDE SEQUENCE</scope>
    <source>
        <strain evidence="3">MA453B</strain>
    </source>
</reference>
<organism evidence="3 4">
    <name type="scientific">Dentiscutata erythropus</name>
    <dbReference type="NCBI Taxonomy" id="1348616"/>
    <lineage>
        <taxon>Eukaryota</taxon>
        <taxon>Fungi</taxon>
        <taxon>Fungi incertae sedis</taxon>
        <taxon>Mucoromycota</taxon>
        <taxon>Glomeromycotina</taxon>
        <taxon>Glomeromycetes</taxon>
        <taxon>Diversisporales</taxon>
        <taxon>Gigasporaceae</taxon>
        <taxon>Dentiscutata</taxon>
    </lineage>
</organism>
<dbReference type="EMBL" id="CAJVPY010004665">
    <property type="protein sequence ID" value="CAG8625022.1"/>
    <property type="molecule type" value="Genomic_DNA"/>
</dbReference>
<sequence length="151" mass="17408">MSLPRQQRQRQRRGFYVTKACINCQQKHTKCSGEATCERCAQHSLECTFIESGKKRGPKTNGKRIKQIYFLNGPENDFNETSMLSNAEQGHTSTLPPSEYPQQQPDSLDEVTVYSYQAHTNSGYIMQNNNLIDNTSINNNNIFYLCEWFII</sequence>
<name>A0A9N9D292_9GLOM</name>
<feature type="domain" description="Zn(2)-C6 fungal-type" evidence="2">
    <location>
        <begin position="20"/>
        <end position="49"/>
    </location>
</feature>
<dbReference type="Gene3D" id="4.10.240.10">
    <property type="entry name" value="Zn(2)-C6 fungal-type DNA-binding domain"/>
    <property type="match status" value="1"/>
</dbReference>
<comment type="caution">
    <text evidence="3">The sequence shown here is derived from an EMBL/GenBank/DDBJ whole genome shotgun (WGS) entry which is preliminary data.</text>
</comment>
<dbReference type="InterPro" id="IPR036864">
    <property type="entry name" value="Zn2-C6_fun-type_DNA-bd_sf"/>
</dbReference>
<dbReference type="Proteomes" id="UP000789405">
    <property type="component" value="Unassembled WGS sequence"/>
</dbReference>
<dbReference type="GO" id="GO:0008270">
    <property type="term" value="F:zinc ion binding"/>
    <property type="evidence" value="ECO:0007669"/>
    <property type="project" value="InterPro"/>
</dbReference>
<dbReference type="CDD" id="cd00067">
    <property type="entry name" value="GAL4"/>
    <property type="match status" value="1"/>
</dbReference>
<proteinExistence type="predicted"/>
<gene>
    <name evidence="3" type="ORF">DERYTH_LOCUS8841</name>
</gene>
<dbReference type="AlphaFoldDB" id="A0A9N9D292"/>
<dbReference type="OrthoDB" id="2123952at2759"/>